<accession>A4SM74</accession>
<evidence type="ECO:0000313" key="2">
    <source>
        <dbReference type="Proteomes" id="UP000000225"/>
    </source>
</evidence>
<evidence type="ECO:0000313" key="1">
    <source>
        <dbReference type="EMBL" id="ABO89996.1"/>
    </source>
</evidence>
<organism evidence="1 2">
    <name type="scientific">Aeromonas salmonicida (strain A449)</name>
    <dbReference type="NCBI Taxonomy" id="382245"/>
    <lineage>
        <taxon>Bacteria</taxon>
        <taxon>Pseudomonadati</taxon>
        <taxon>Pseudomonadota</taxon>
        <taxon>Gammaproteobacteria</taxon>
        <taxon>Aeromonadales</taxon>
        <taxon>Aeromonadaceae</taxon>
        <taxon>Aeromonas</taxon>
    </lineage>
</organism>
<dbReference type="Proteomes" id="UP000000225">
    <property type="component" value="Chromosome"/>
</dbReference>
<dbReference type="RefSeq" id="WP_011898672.1">
    <property type="nucleotide sequence ID" value="NC_009348.1"/>
</dbReference>
<dbReference type="EMBL" id="CP000644">
    <property type="protein sequence ID" value="ABO89996.1"/>
    <property type="molecule type" value="Genomic_DNA"/>
</dbReference>
<protein>
    <submittedName>
        <fullName evidence="1">Uncharacterized protein</fullName>
    </submittedName>
</protein>
<reference evidence="2" key="1">
    <citation type="journal article" date="2008" name="BMC Genomics">
        <title>The genome of Aeromonas salmonicida subsp. salmonicida A449: insights into the evolution of a fish pathogen.</title>
        <authorList>
            <person name="Reith M.E."/>
            <person name="Singh R.K."/>
            <person name="Curtis B."/>
            <person name="Boyd J.M."/>
            <person name="Bouevitch A."/>
            <person name="Kimball J."/>
            <person name="Munholland J."/>
            <person name="Murphy C."/>
            <person name="Sarty D."/>
            <person name="Williams J."/>
            <person name="Nash J.H."/>
            <person name="Johnson S.C."/>
            <person name="Brown L.L."/>
        </authorList>
    </citation>
    <scope>NUCLEOTIDE SEQUENCE [LARGE SCALE GENOMIC DNA]</scope>
    <source>
        <strain evidence="2">A449</strain>
    </source>
</reference>
<proteinExistence type="predicted"/>
<name>A4SM74_AERS4</name>
<dbReference type="KEGG" id="asa:ASA_1923"/>
<gene>
    <name evidence="1" type="ordered locus">ASA_1923</name>
</gene>
<sequence>MSDFIIEQYNKKGHKVDERKVGASFDIHNTNEIVSVLNIYNGKKYDVTIKDSQNTIKVLHKINASIEYIVIHGDGNKDLISACFTFNDQNKIREAYNCLAKIKGWSLYDELAGIRGEDNTISDKIKKYVLSHGVIEIKYTLPDSSPTPISLYQ</sequence>
<dbReference type="HOGENOM" id="CLU_1709382_0_0_6"/>
<dbReference type="AlphaFoldDB" id="A4SM74"/>